<keyword evidence="1" id="KW-1133">Transmembrane helix</keyword>
<dbReference type="Proteomes" id="UP001597196">
    <property type="component" value="Unassembled WGS sequence"/>
</dbReference>
<evidence type="ECO:0000256" key="1">
    <source>
        <dbReference type="SAM" id="Phobius"/>
    </source>
</evidence>
<protein>
    <submittedName>
        <fullName evidence="2">Uncharacterized protein</fullName>
    </submittedName>
</protein>
<comment type="caution">
    <text evidence="2">The sequence shown here is derived from an EMBL/GenBank/DDBJ whole genome shotgun (WGS) entry which is preliminary data.</text>
</comment>
<evidence type="ECO:0000313" key="2">
    <source>
        <dbReference type="EMBL" id="MFD1430333.1"/>
    </source>
</evidence>
<proteinExistence type="predicted"/>
<feature type="transmembrane region" description="Helical" evidence="1">
    <location>
        <begin position="64"/>
        <end position="83"/>
    </location>
</feature>
<gene>
    <name evidence="2" type="ORF">ACFQ4P_08740</name>
</gene>
<keyword evidence="1" id="KW-0812">Transmembrane</keyword>
<dbReference type="EMBL" id="JBHTOC010000012">
    <property type="protein sequence ID" value="MFD1430333.1"/>
    <property type="molecule type" value="Genomic_DNA"/>
</dbReference>
<accession>A0ABW4CIJ2</accession>
<name>A0ABW4CIJ2_9LACO</name>
<keyword evidence="1" id="KW-0472">Membrane</keyword>
<organism evidence="2 3">
    <name type="scientific">Lacticaseibacillus mingshuiensis</name>
    <dbReference type="NCBI Taxonomy" id="2799574"/>
    <lineage>
        <taxon>Bacteria</taxon>
        <taxon>Bacillati</taxon>
        <taxon>Bacillota</taxon>
        <taxon>Bacilli</taxon>
        <taxon>Lactobacillales</taxon>
        <taxon>Lactobacillaceae</taxon>
        <taxon>Lacticaseibacillus</taxon>
    </lineage>
</organism>
<evidence type="ECO:0000313" key="3">
    <source>
        <dbReference type="Proteomes" id="UP001597196"/>
    </source>
</evidence>
<feature type="transmembrane region" description="Helical" evidence="1">
    <location>
        <begin position="39"/>
        <end position="58"/>
    </location>
</feature>
<sequence>MAMVRSRSEDETTELVKAKQEIVASAADLKWLRKRKRDLIIRWVFYILLWIPYFAMFFTSNVLSWFMLFGPPAIVIVSIEELIEIHYQKKHPKPHKWESNASHFDEKYDDLHRN</sequence>
<dbReference type="RefSeq" id="WP_203626647.1">
    <property type="nucleotide sequence ID" value="NZ_BOLQ01000007.1"/>
</dbReference>
<keyword evidence="3" id="KW-1185">Reference proteome</keyword>
<reference evidence="3" key="1">
    <citation type="journal article" date="2019" name="Int. J. Syst. Evol. Microbiol.">
        <title>The Global Catalogue of Microorganisms (GCM) 10K type strain sequencing project: providing services to taxonomists for standard genome sequencing and annotation.</title>
        <authorList>
            <consortium name="The Broad Institute Genomics Platform"/>
            <consortium name="The Broad Institute Genome Sequencing Center for Infectious Disease"/>
            <person name="Wu L."/>
            <person name="Ma J."/>
        </authorList>
    </citation>
    <scope>NUCLEOTIDE SEQUENCE [LARGE SCALE GENOMIC DNA]</scope>
    <source>
        <strain evidence="3">CCM 8980</strain>
    </source>
</reference>